<dbReference type="SMART" id="SM00382">
    <property type="entry name" value="AAA"/>
    <property type="match status" value="1"/>
</dbReference>
<sequence length="659" mass="71860">MTLTSTSPHRAGFTTLPDAGSPVPGPPRALHLGILGPLQARFGDRTLRIGGPRQRAVLATLLLAPDRVTPVDTLLDQVWGGQPPQTGRAQIRICVASLRQLFRNAGVRQDVIVTAAPGYQLVSEPHRVDSLEFGQAVDRAEAAHRAGDALGAVRLLRGALALWRGTALGGVNAPLAEVEAARLEEQRLLITERFMELRLRTGESGSLLTELGALVLANPLRERLRGHLMLAQHRSGHRMEALRTFREGRDLCVREMGLEPGNELQQLHQLILSDSPRLLPRGQDRDRIEVQRPAQLPSGIPAFAGREPELRALDSLFASRRAHGPVPIGLLVGRPGVGKSALAVHWAHRAADRFPDGVLYADLRENGAPVPVATVLRRFLHALGARPERIGHDHPENEVLYRSLLGDRRVLVVLDNVDAAPRLRSLLPGNGRCCAVLTARSWPRGLADTSPLRVSLGPLRPAESVAVLRGVLRDDRLADQRTAERLAELCDHHPLALHAAGARLADKPHWTVRQFETRLTDPGRRLAELSHGEDGLAARLDAVYRTLPPDTARAYRLLSTAGPGALDLPTATRLLGLGPLEAEEEIERLVDAQLLHPVRQDSHPEGAERPEDPEGAGDAGDAADPAPRYRYPELTRLHALQLRDAWPGQPTDTEAMHGR</sequence>
<dbReference type="SUPFAM" id="SSF46894">
    <property type="entry name" value="C-terminal effector domain of the bipartite response regulators"/>
    <property type="match status" value="1"/>
</dbReference>
<evidence type="ECO:0000256" key="7">
    <source>
        <dbReference type="SAM" id="MobiDB-lite"/>
    </source>
</evidence>
<name>A0ABU2JVX2_9ACTN</name>
<dbReference type="SUPFAM" id="SSF52540">
    <property type="entry name" value="P-loop containing nucleoside triphosphate hydrolases"/>
    <property type="match status" value="1"/>
</dbReference>
<dbReference type="InterPro" id="IPR027417">
    <property type="entry name" value="P-loop_NTPase"/>
</dbReference>
<feature type="region of interest" description="Disordered" evidence="7">
    <location>
        <begin position="1"/>
        <end position="27"/>
    </location>
</feature>
<proteinExistence type="inferred from homology"/>
<dbReference type="Gene3D" id="1.10.10.10">
    <property type="entry name" value="Winged helix-like DNA-binding domain superfamily/Winged helix DNA-binding domain"/>
    <property type="match status" value="1"/>
</dbReference>
<dbReference type="SMART" id="SM00862">
    <property type="entry name" value="Trans_reg_C"/>
    <property type="match status" value="1"/>
</dbReference>
<dbReference type="InterPro" id="IPR001867">
    <property type="entry name" value="OmpR/PhoB-type_DNA-bd"/>
</dbReference>
<reference evidence="10" key="1">
    <citation type="submission" date="2023-07" db="EMBL/GenBank/DDBJ databases">
        <title>30 novel species of actinomycetes from the DSMZ collection.</title>
        <authorList>
            <person name="Nouioui I."/>
        </authorList>
    </citation>
    <scope>NUCLEOTIDE SEQUENCE [LARGE SCALE GENOMIC DNA]</scope>
    <source>
        <strain evidence="10">DSM 44915</strain>
    </source>
</reference>
<dbReference type="Pfam" id="PF00486">
    <property type="entry name" value="Trans_reg_C"/>
    <property type="match status" value="1"/>
</dbReference>
<gene>
    <name evidence="9" type="ORF">RM844_22910</name>
</gene>
<keyword evidence="10" id="KW-1185">Reference proteome</keyword>
<dbReference type="PANTHER" id="PTHR35807">
    <property type="entry name" value="TRANSCRIPTIONAL REGULATOR REDD-RELATED"/>
    <property type="match status" value="1"/>
</dbReference>
<evidence type="ECO:0000313" key="10">
    <source>
        <dbReference type="Proteomes" id="UP001183410"/>
    </source>
</evidence>
<feature type="region of interest" description="Disordered" evidence="7">
    <location>
        <begin position="597"/>
        <end position="634"/>
    </location>
</feature>
<evidence type="ECO:0000256" key="5">
    <source>
        <dbReference type="ARBA" id="ARBA00023163"/>
    </source>
</evidence>
<comment type="caution">
    <text evidence="9">The sequence shown here is derived from an EMBL/GenBank/DDBJ whole genome shotgun (WGS) entry which is preliminary data.</text>
</comment>
<dbReference type="RefSeq" id="WP_311669232.1">
    <property type="nucleotide sequence ID" value="NZ_JAVREO010000015.1"/>
</dbReference>
<feature type="domain" description="OmpR/PhoB-type" evidence="8">
    <location>
        <begin position="19"/>
        <end position="123"/>
    </location>
</feature>
<evidence type="ECO:0000256" key="1">
    <source>
        <dbReference type="ARBA" id="ARBA00005820"/>
    </source>
</evidence>
<dbReference type="CDD" id="cd15831">
    <property type="entry name" value="BTAD"/>
    <property type="match status" value="1"/>
</dbReference>
<accession>A0ABU2JVX2</accession>
<dbReference type="InterPro" id="IPR041664">
    <property type="entry name" value="AAA_16"/>
</dbReference>
<dbReference type="Gene3D" id="1.25.40.10">
    <property type="entry name" value="Tetratricopeptide repeat domain"/>
    <property type="match status" value="1"/>
</dbReference>
<protein>
    <submittedName>
        <fullName evidence="9">BTAD domain-containing putative transcriptional regulator</fullName>
    </submittedName>
</protein>
<dbReference type="InterPro" id="IPR011990">
    <property type="entry name" value="TPR-like_helical_dom_sf"/>
</dbReference>
<feature type="region of interest" description="Disordered" evidence="7">
    <location>
        <begin position="640"/>
        <end position="659"/>
    </location>
</feature>
<dbReference type="PROSITE" id="PS51755">
    <property type="entry name" value="OMPR_PHOB"/>
    <property type="match status" value="1"/>
</dbReference>
<evidence type="ECO:0000313" key="9">
    <source>
        <dbReference type="EMBL" id="MDT0269142.1"/>
    </source>
</evidence>
<comment type="similarity">
    <text evidence="1">Belongs to the AfsR/DnrI/RedD regulatory family.</text>
</comment>
<evidence type="ECO:0000259" key="8">
    <source>
        <dbReference type="PROSITE" id="PS51755"/>
    </source>
</evidence>
<keyword evidence="2" id="KW-0902">Two-component regulatory system</keyword>
<feature type="DNA-binding region" description="OmpR/PhoB-type" evidence="6">
    <location>
        <begin position="19"/>
        <end position="123"/>
    </location>
</feature>
<organism evidence="9 10">
    <name type="scientific">Streptomyces chisholmiae</name>
    <dbReference type="NCBI Taxonomy" id="3075540"/>
    <lineage>
        <taxon>Bacteria</taxon>
        <taxon>Bacillati</taxon>
        <taxon>Actinomycetota</taxon>
        <taxon>Actinomycetes</taxon>
        <taxon>Kitasatosporales</taxon>
        <taxon>Streptomycetaceae</taxon>
        <taxon>Streptomyces</taxon>
    </lineage>
</organism>
<keyword evidence="5" id="KW-0804">Transcription</keyword>
<dbReference type="EMBL" id="JAVREO010000015">
    <property type="protein sequence ID" value="MDT0269142.1"/>
    <property type="molecule type" value="Genomic_DNA"/>
</dbReference>
<dbReference type="SUPFAM" id="SSF48452">
    <property type="entry name" value="TPR-like"/>
    <property type="match status" value="1"/>
</dbReference>
<keyword evidence="3" id="KW-0805">Transcription regulation</keyword>
<evidence type="ECO:0000256" key="4">
    <source>
        <dbReference type="ARBA" id="ARBA00023125"/>
    </source>
</evidence>
<dbReference type="Pfam" id="PF13191">
    <property type="entry name" value="AAA_16"/>
    <property type="match status" value="1"/>
</dbReference>
<dbReference type="Gene3D" id="3.40.50.300">
    <property type="entry name" value="P-loop containing nucleotide triphosphate hydrolases"/>
    <property type="match status" value="1"/>
</dbReference>
<feature type="compositionally biased region" description="Basic and acidic residues" evidence="7">
    <location>
        <begin position="598"/>
        <end position="612"/>
    </location>
</feature>
<dbReference type="PRINTS" id="PR00364">
    <property type="entry name" value="DISEASERSIST"/>
</dbReference>
<dbReference type="PANTHER" id="PTHR35807:SF1">
    <property type="entry name" value="TRANSCRIPTIONAL REGULATOR REDD"/>
    <property type="match status" value="1"/>
</dbReference>
<dbReference type="InterPro" id="IPR005158">
    <property type="entry name" value="BTAD"/>
</dbReference>
<evidence type="ECO:0000256" key="3">
    <source>
        <dbReference type="ARBA" id="ARBA00023015"/>
    </source>
</evidence>
<dbReference type="Pfam" id="PF03704">
    <property type="entry name" value="BTAD"/>
    <property type="match status" value="1"/>
</dbReference>
<dbReference type="InterPro" id="IPR016032">
    <property type="entry name" value="Sig_transdc_resp-reg_C-effctor"/>
</dbReference>
<dbReference type="InterPro" id="IPR051677">
    <property type="entry name" value="AfsR-DnrI-RedD_regulator"/>
</dbReference>
<dbReference type="SMART" id="SM01043">
    <property type="entry name" value="BTAD"/>
    <property type="match status" value="1"/>
</dbReference>
<evidence type="ECO:0000256" key="6">
    <source>
        <dbReference type="PROSITE-ProRule" id="PRU01091"/>
    </source>
</evidence>
<dbReference type="Proteomes" id="UP001183410">
    <property type="component" value="Unassembled WGS sequence"/>
</dbReference>
<dbReference type="InterPro" id="IPR003593">
    <property type="entry name" value="AAA+_ATPase"/>
</dbReference>
<keyword evidence="4 6" id="KW-0238">DNA-binding</keyword>
<evidence type="ECO:0000256" key="2">
    <source>
        <dbReference type="ARBA" id="ARBA00023012"/>
    </source>
</evidence>
<dbReference type="InterPro" id="IPR036388">
    <property type="entry name" value="WH-like_DNA-bd_sf"/>
</dbReference>